<sequence length="188" mass="21402">MTMFNTIISGKNAAQRETAFTALYQRAFPMIARYVSKMGGSLEEAKDVFQDALVVYYEKTRTGALTLQYSDKSYLFGIAKHLWHKRYHMLSATGTGSPLFPEAATFLQETPVEETPSTSRLLQLLHTAGHKCMQLLKACYYDKHNMKTLANKFGFSSEHSATVQKFKCLEKVKNTVKEKSLRYADFLE</sequence>
<accession>A0ABV2TEY9</accession>
<keyword evidence="2" id="KW-1185">Reference proteome</keyword>
<evidence type="ECO:0000313" key="2">
    <source>
        <dbReference type="Proteomes" id="UP001549749"/>
    </source>
</evidence>
<dbReference type="Proteomes" id="UP001549749">
    <property type="component" value="Unassembled WGS sequence"/>
</dbReference>
<dbReference type="RefSeq" id="WP_354664162.1">
    <property type="nucleotide sequence ID" value="NZ_JBEXAC010000004.1"/>
</dbReference>
<reference evidence="1 2" key="1">
    <citation type="submission" date="2024-06" db="EMBL/GenBank/DDBJ databases">
        <title>Chitinophaga defluvii sp. nov., isolated from municipal sewage.</title>
        <authorList>
            <person name="Zhang L."/>
        </authorList>
    </citation>
    <scope>NUCLEOTIDE SEQUENCE [LARGE SCALE GENOMIC DNA]</scope>
    <source>
        <strain evidence="1 2">H8</strain>
    </source>
</reference>
<dbReference type="SUPFAM" id="SSF88946">
    <property type="entry name" value="Sigma2 domain of RNA polymerase sigma factors"/>
    <property type="match status" value="1"/>
</dbReference>
<organism evidence="1 2">
    <name type="scientific">Chitinophaga defluvii</name>
    <dbReference type="NCBI Taxonomy" id="3163343"/>
    <lineage>
        <taxon>Bacteria</taxon>
        <taxon>Pseudomonadati</taxon>
        <taxon>Bacteroidota</taxon>
        <taxon>Chitinophagia</taxon>
        <taxon>Chitinophagales</taxon>
        <taxon>Chitinophagaceae</taxon>
        <taxon>Chitinophaga</taxon>
    </lineage>
</organism>
<name>A0ABV2TEY9_9BACT</name>
<dbReference type="InterPro" id="IPR013325">
    <property type="entry name" value="RNA_pol_sigma_r2"/>
</dbReference>
<dbReference type="Gene3D" id="1.10.1740.10">
    <property type="match status" value="1"/>
</dbReference>
<evidence type="ECO:0000313" key="1">
    <source>
        <dbReference type="EMBL" id="MET7001588.1"/>
    </source>
</evidence>
<gene>
    <name evidence="1" type="ORF">ABR189_29670</name>
</gene>
<proteinExistence type="predicted"/>
<comment type="caution">
    <text evidence="1">The sequence shown here is derived from an EMBL/GenBank/DDBJ whole genome shotgun (WGS) entry which is preliminary data.</text>
</comment>
<protein>
    <submittedName>
        <fullName evidence="1">Sigma-70 family RNA polymerase sigma factor</fullName>
    </submittedName>
</protein>
<dbReference type="EMBL" id="JBEXAC010000004">
    <property type="protein sequence ID" value="MET7001588.1"/>
    <property type="molecule type" value="Genomic_DNA"/>
</dbReference>